<evidence type="ECO:0000256" key="5">
    <source>
        <dbReference type="ARBA" id="ARBA00038359"/>
    </source>
</evidence>
<evidence type="ECO:0000259" key="8">
    <source>
        <dbReference type="Pfam" id="PF20684"/>
    </source>
</evidence>
<dbReference type="EMBL" id="JAPEUY010000004">
    <property type="protein sequence ID" value="KAJ4374303.1"/>
    <property type="molecule type" value="Genomic_DNA"/>
</dbReference>
<evidence type="ECO:0000256" key="7">
    <source>
        <dbReference type="SAM" id="Phobius"/>
    </source>
</evidence>
<protein>
    <recommendedName>
        <fullName evidence="8">Rhodopsin domain-containing protein</fullName>
    </recommendedName>
</protein>
<evidence type="ECO:0000256" key="2">
    <source>
        <dbReference type="ARBA" id="ARBA00022692"/>
    </source>
</evidence>
<evidence type="ECO:0000313" key="10">
    <source>
        <dbReference type="Proteomes" id="UP001140560"/>
    </source>
</evidence>
<feature type="region of interest" description="Disordered" evidence="6">
    <location>
        <begin position="154"/>
        <end position="194"/>
    </location>
</feature>
<keyword evidence="2 7" id="KW-0812">Transmembrane</keyword>
<keyword evidence="10" id="KW-1185">Reference proteome</keyword>
<sequence>MLVSIVAGGVFFFVCLFQCVPVSYMWDRSSQSGTCVGNTLIGILAYTYSFFSIISDLTFAIIPAFLIWHLQLKRRAKVALIPLITMGCLASAAVFARLPFLKYFNSPDFLWSTTDIAIWSTVEQGLAITAGSLATLRPLFFLAMQGLGLNTRPTGQRPSNYGLSGSKLAIPASGRSHRQHEKLPPDTYPMGSTVQTQHSDIEAAVQIDDSAKSSSWFTGSFPRPPPKDGKKFEKRQIDNESERSLTERNSEDGMQIMVSKSFYMTDEERASRSSGDGPQR</sequence>
<feature type="transmembrane region" description="Helical" evidence="7">
    <location>
        <begin position="78"/>
        <end position="96"/>
    </location>
</feature>
<dbReference type="InterPro" id="IPR052337">
    <property type="entry name" value="SAT4-like"/>
</dbReference>
<dbReference type="Proteomes" id="UP001140560">
    <property type="component" value="Unassembled WGS sequence"/>
</dbReference>
<dbReference type="PANTHER" id="PTHR33048:SF96">
    <property type="entry name" value="INTEGRAL MEMBRANE PROTEIN"/>
    <property type="match status" value="1"/>
</dbReference>
<name>A0A9W8YEV0_9PLEO</name>
<dbReference type="Pfam" id="PF20684">
    <property type="entry name" value="Fung_rhodopsin"/>
    <property type="match status" value="1"/>
</dbReference>
<keyword evidence="4 7" id="KW-0472">Membrane</keyword>
<comment type="similarity">
    <text evidence="5">Belongs to the SAT4 family.</text>
</comment>
<accession>A0A9W8YEV0</accession>
<dbReference type="OrthoDB" id="3923077at2759"/>
<evidence type="ECO:0000313" key="9">
    <source>
        <dbReference type="EMBL" id="KAJ4374303.1"/>
    </source>
</evidence>
<comment type="caution">
    <text evidence="9">The sequence shown here is derived from an EMBL/GenBank/DDBJ whole genome shotgun (WGS) entry which is preliminary data.</text>
</comment>
<evidence type="ECO:0000256" key="6">
    <source>
        <dbReference type="SAM" id="MobiDB-lite"/>
    </source>
</evidence>
<dbReference type="GO" id="GO:0016020">
    <property type="term" value="C:membrane"/>
    <property type="evidence" value="ECO:0007669"/>
    <property type="project" value="UniProtKB-SubCell"/>
</dbReference>
<gene>
    <name evidence="9" type="ORF">N0V83_003044</name>
</gene>
<evidence type="ECO:0000256" key="4">
    <source>
        <dbReference type="ARBA" id="ARBA00023136"/>
    </source>
</evidence>
<feature type="domain" description="Rhodopsin" evidence="8">
    <location>
        <begin position="4"/>
        <end position="140"/>
    </location>
</feature>
<keyword evidence="3 7" id="KW-1133">Transmembrane helix</keyword>
<dbReference type="AlphaFoldDB" id="A0A9W8YEV0"/>
<feature type="region of interest" description="Disordered" evidence="6">
    <location>
        <begin position="210"/>
        <end position="280"/>
    </location>
</feature>
<dbReference type="PANTHER" id="PTHR33048">
    <property type="entry name" value="PTH11-LIKE INTEGRAL MEMBRANE PROTEIN (AFU_ORTHOLOGUE AFUA_5G11245)"/>
    <property type="match status" value="1"/>
</dbReference>
<dbReference type="InterPro" id="IPR049326">
    <property type="entry name" value="Rhodopsin_dom_fungi"/>
</dbReference>
<feature type="compositionally biased region" description="Basic and acidic residues" evidence="6">
    <location>
        <begin position="225"/>
        <end position="251"/>
    </location>
</feature>
<reference evidence="9" key="1">
    <citation type="submission" date="2022-10" db="EMBL/GenBank/DDBJ databases">
        <title>Tapping the CABI collections for fungal endophytes: first genome assemblies for Collariella, Neodidymelliopsis, Ascochyta clinopodiicola, Didymella pomorum, Didymosphaeria variabile, Neocosmospora piperis and Neocucurbitaria cava.</title>
        <authorList>
            <person name="Hill R."/>
        </authorList>
    </citation>
    <scope>NUCLEOTIDE SEQUENCE</scope>
    <source>
        <strain evidence="9">IMI 356814</strain>
    </source>
</reference>
<feature type="compositionally biased region" description="Polar residues" evidence="6">
    <location>
        <begin position="154"/>
        <end position="163"/>
    </location>
</feature>
<evidence type="ECO:0000256" key="1">
    <source>
        <dbReference type="ARBA" id="ARBA00004141"/>
    </source>
</evidence>
<organism evidence="9 10">
    <name type="scientific">Neocucurbitaria cava</name>
    <dbReference type="NCBI Taxonomy" id="798079"/>
    <lineage>
        <taxon>Eukaryota</taxon>
        <taxon>Fungi</taxon>
        <taxon>Dikarya</taxon>
        <taxon>Ascomycota</taxon>
        <taxon>Pezizomycotina</taxon>
        <taxon>Dothideomycetes</taxon>
        <taxon>Pleosporomycetidae</taxon>
        <taxon>Pleosporales</taxon>
        <taxon>Pleosporineae</taxon>
        <taxon>Cucurbitariaceae</taxon>
        <taxon>Neocucurbitaria</taxon>
    </lineage>
</organism>
<feature type="transmembrane region" description="Helical" evidence="7">
    <location>
        <begin position="43"/>
        <end position="66"/>
    </location>
</feature>
<evidence type="ECO:0000256" key="3">
    <source>
        <dbReference type="ARBA" id="ARBA00022989"/>
    </source>
</evidence>
<proteinExistence type="inferred from homology"/>
<comment type="subcellular location">
    <subcellularLocation>
        <location evidence="1">Membrane</location>
        <topology evidence="1">Multi-pass membrane protein</topology>
    </subcellularLocation>
</comment>